<dbReference type="Gene3D" id="3.90.190.10">
    <property type="entry name" value="Protein tyrosine phosphatase superfamily"/>
    <property type="match status" value="1"/>
</dbReference>
<sequence>MIHVCSLSRLHETVERTGARHVITLINGGTAVTRPNNVDPTHHLFLGINDIVEEAEGLVAPGGAHMRDLLDFVTLWPREAPLVIHCYAGISRSTAAAYTTLCALMPERDEMELALRLRQASPSATPNARLVALGDTALHREGRMVKAIASIGRGADAFEGEPFALQID</sequence>
<dbReference type="SUPFAM" id="SSF52799">
    <property type="entry name" value="(Phosphotyrosine protein) phosphatases II"/>
    <property type="match status" value="1"/>
</dbReference>
<reference evidence="1" key="2">
    <citation type="submission" date="2020-09" db="EMBL/GenBank/DDBJ databases">
        <authorList>
            <person name="Sun Q."/>
            <person name="Sedlacek I."/>
        </authorList>
    </citation>
    <scope>NUCLEOTIDE SEQUENCE</scope>
    <source>
        <strain evidence="1">CCM 7897</strain>
    </source>
</reference>
<protein>
    <submittedName>
        <fullName evidence="1">Protein-tyrosine-phosphatase</fullName>
    </submittedName>
</protein>
<accession>A0A917CII7</accession>
<evidence type="ECO:0000313" key="2">
    <source>
        <dbReference type="Proteomes" id="UP000606044"/>
    </source>
</evidence>
<gene>
    <name evidence="1" type="ORF">GCM10007301_54390</name>
</gene>
<dbReference type="InterPro" id="IPR016130">
    <property type="entry name" value="Tyr_Pase_AS"/>
</dbReference>
<dbReference type="Proteomes" id="UP000606044">
    <property type="component" value="Unassembled WGS sequence"/>
</dbReference>
<comment type="caution">
    <text evidence="1">The sequence shown here is derived from an EMBL/GenBank/DDBJ whole genome shotgun (WGS) entry which is preliminary data.</text>
</comment>
<name>A0A917CII7_9HYPH</name>
<keyword evidence="2" id="KW-1185">Reference proteome</keyword>
<organism evidence="1 2">
    <name type="scientific">Azorhizobium oxalatiphilum</name>
    <dbReference type="NCBI Taxonomy" id="980631"/>
    <lineage>
        <taxon>Bacteria</taxon>
        <taxon>Pseudomonadati</taxon>
        <taxon>Pseudomonadota</taxon>
        <taxon>Alphaproteobacteria</taxon>
        <taxon>Hyphomicrobiales</taxon>
        <taxon>Xanthobacteraceae</taxon>
        <taxon>Azorhizobium</taxon>
    </lineage>
</organism>
<proteinExistence type="predicted"/>
<evidence type="ECO:0000313" key="1">
    <source>
        <dbReference type="EMBL" id="GGF87632.1"/>
    </source>
</evidence>
<dbReference type="RefSeq" id="WP_188584024.1">
    <property type="nucleotide sequence ID" value="NZ_BMCT01000012.1"/>
</dbReference>
<dbReference type="InterPro" id="IPR029021">
    <property type="entry name" value="Prot-tyrosine_phosphatase-like"/>
</dbReference>
<dbReference type="AlphaFoldDB" id="A0A917CII7"/>
<dbReference type="EMBL" id="BMCT01000012">
    <property type="protein sequence ID" value="GGF87632.1"/>
    <property type="molecule type" value="Genomic_DNA"/>
</dbReference>
<reference evidence="1" key="1">
    <citation type="journal article" date="2014" name="Int. J. Syst. Evol. Microbiol.">
        <title>Complete genome sequence of Corynebacterium casei LMG S-19264T (=DSM 44701T), isolated from a smear-ripened cheese.</title>
        <authorList>
            <consortium name="US DOE Joint Genome Institute (JGI-PGF)"/>
            <person name="Walter F."/>
            <person name="Albersmeier A."/>
            <person name="Kalinowski J."/>
            <person name="Ruckert C."/>
        </authorList>
    </citation>
    <scope>NUCLEOTIDE SEQUENCE</scope>
    <source>
        <strain evidence="1">CCM 7897</strain>
    </source>
</reference>
<dbReference type="PROSITE" id="PS00383">
    <property type="entry name" value="TYR_PHOSPHATASE_1"/>
    <property type="match status" value="1"/>
</dbReference>